<dbReference type="InterPro" id="IPR013686">
    <property type="entry name" value="Polypept-transport_assoc_ShlB"/>
</dbReference>
<proteinExistence type="predicted"/>
<keyword evidence="1" id="KW-0472">Membrane</keyword>
<protein>
    <submittedName>
        <fullName evidence="7">ShlB/FhaC/HecB family hemolysin secretion/activation protein</fullName>
    </submittedName>
</protein>
<evidence type="ECO:0000313" key="8">
    <source>
        <dbReference type="Proteomes" id="UP001606134"/>
    </source>
</evidence>
<evidence type="ECO:0000259" key="5">
    <source>
        <dbReference type="Pfam" id="PF03865"/>
    </source>
</evidence>
<dbReference type="RefSeq" id="WP_394416302.1">
    <property type="nucleotide sequence ID" value="NZ_JBIGIC010000015.1"/>
</dbReference>
<evidence type="ECO:0000259" key="6">
    <source>
        <dbReference type="Pfam" id="PF08479"/>
    </source>
</evidence>
<evidence type="ECO:0000256" key="1">
    <source>
        <dbReference type="ARBA" id="ARBA00022452"/>
    </source>
</evidence>
<keyword evidence="4" id="KW-0732">Signal</keyword>
<evidence type="ECO:0000256" key="4">
    <source>
        <dbReference type="SAM" id="SignalP"/>
    </source>
</evidence>
<keyword evidence="1" id="KW-1134">Transmembrane beta strand</keyword>
<keyword evidence="8" id="KW-1185">Reference proteome</keyword>
<dbReference type="Gene3D" id="2.40.160.50">
    <property type="entry name" value="membrane protein fhac: a member of the omp85/tpsb transporter family"/>
    <property type="match status" value="1"/>
</dbReference>
<organism evidence="7 8">
    <name type="scientific">Pelomonas candidula</name>
    <dbReference type="NCBI Taxonomy" id="3299025"/>
    <lineage>
        <taxon>Bacteria</taxon>
        <taxon>Pseudomonadati</taxon>
        <taxon>Pseudomonadota</taxon>
        <taxon>Betaproteobacteria</taxon>
        <taxon>Burkholderiales</taxon>
        <taxon>Sphaerotilaceae</taxon>
        <taxon>Roseateles</taxon>
    </lineage>
</organism>
<keyword evidence="3" id="KW-0998">Cell outer membrane</keyword>
<dbReference type="InterPro" id="IPR051544">
    <property type="entry name" value="TPS_OM_transporter"/>
</dbReference>
<feature type="domain" description="Haemolysin activator HlyB C-terminal" evidence="5">
    <location>
        <begin position="182"/>
        <end position="466"/>
    </location>
</feature>
<comment type="caution">
    <text evidence="7">The sequence shown here is derived from an EMBL/GenBank/DDBJ whole genome shotgun (WGS) entry which is preliminary data.</text>
</comment>
<evidence type="ECO:0000313" key="7">
    <source>
        <dbReference type="EMBL" id="MFG6489827.1"/>
    </source>
</evidence>
<evidence type="ECO:0000256" key="3">
    <source>
        <dbReference type="ARBA" id="ARBA00023237"/>
    </source>
</evidence>
<dbReference type="Pfam" id="PF03865">
    <property type="entry name" value="ShlB"/>
    <property type="match status" value="1"/>
</dbReference>
<evidence type="ECO:0000256" key="2">
    <source>
        <dbReference type="ARBA" id="ARBA00022692"/>
    </source>
</evidence>
<accession>A0ABW7HIS6</accession>
<feature type="signal peptide" evidence="4">
    <location>
        <begin position="1"/>
        <end position="33"/>
    </location>
</feature>
<dbReference type="PANTHER" id="PTHR34597">
    <property type="entry name" value="SLR1661 PROTEIN"/>
    <property type="match status" value="1"/>
</dbReference>
<dbReference type="PANTHER" id="PTHR34597:SF6">
    <property type="entry name" value="BLR6126 PROTEIN"/>
    <property type="match status" value="1"/>
</dbReference>
<dbReference type="Pfam" id="PF08479">
    <property type="entry name" value="POTRA_2"/>
    <property type="match status" value="1"/>
</dbReference>
<dbReference type="Gene3D" id="3.10.20.310">
    <property type="entry name" value="membrane protein fhac"/>
    <property type="match status" value="1"/>
</dbReference>
<gene>
    <name evidence="7" type="ORF">ACG04R_24335</name>
</gene>
<feature type="chain" id="PRO_5047345738" evidence="4">
    <location>
        <begin position="34"/>
        <end position="552"/>
    </location>
</feature>
<dbReference type="EMBL" id="JBIGIC010000015">
    <property type="protein sequence ID" value="MFG6489827.1"/>
    <property type="molecule type" value="Genomic_DNA"/>
</dbReference>
<keyword evidence="2" id="KW-0812">Transmembrane</keyword>
<name>A0ABW7HIS6_9BURK</name>
<feature type="domain" description="Polypeptide-transport-associated ShlB-type" evidence="6">
    <location>
        <begin position="39"/>
        <end position="114"/>
    </location>
</feature>
<sequence>MDAGTTRAPSWARCLCLLLTALALCAGSLPALAQAALRFDILEFEVEGNTRLTAVQVEAAVMPFMGEGRDMAAIEGARAALEKAYQGAGYLTVFVDVPEQRIDGGVVRLTVLEGRIDKLYVTGSRYYDQGKIRAVAAELAEGKVPNFNIVQQQVAALSQTPDRRVQPVLRPGREPGTVEAELKVSDKLPFGGSAEVNNAAAAGTEQLRAALNLHYDNLFQREHSLSLTALTAPMQPSQSQVVVLNYLVPLADWAEGASLSFSAVHSSSDVDSLGSTRVLGKGTTLGVRYGLNRVADNAAHGLSLGFDLKDLKEDVQTSAGTIGTPLRYAPLQAAYNGNWWGDGGQQQLSASATFGLKPVWQQTRSDCQLADGSYGVADQFACRRRGADGGFTTAKLDWRGSRRVGPTEWALRVGGQIASQPLVSAEQFAVGGADSVRGYPEAAVSADYGVLASLELRSRNLAPALLSAFDGANLPPFTELVFFGFGDVARVALIEPEPGQPHRSTLMGTGVGVRLGIQPGLSLAVDWARRHRDVAGRSLPSERLHVRAALRF</sequence>
<dbReference type="InterPro" id="IPR005565">
    <property type="entry name" value="Hemolysn_activator_HlyB_C"/>
</dbReference>
<dbReference type="Proteomes" id="UP001606134">
    <property type="component" value="Unassembled WGS sequence"/>
</dbReference>
<reference evidence="7 8" key="1">
    <citation type="submission" date="2024-08" db="EMBL/GenBank/DDBJ databases">
        <authorList>
            <person name="Lu H."/>
        </authorList>
    </citation>
    <scope>NUCLEOTIDE SEQUENCE [LARGE SCALE GENOMIC DNA]</scope>
    <source>
        <strain evidence="7 8">BYS78W</strain>
    </source>
</reference>